<sequence length="185" mass="21369">MRFSLAILLPLAAAIVPALSGTINVRKADESVEARDYGTYAPWRPSWTWPGPDKHCPYDAPIDCPCLSNPTCGFECPHYWPEPGCTWDTVFDYTDSWKGWKPGKHDPFSCGYVDKENYEIDCKNLCSAHKDCHSCQVYTLEETAEQFICALFEEIIDILTWEDYCEDDWVDGNKYYNTSYWNAHY</sequence>
<evidence type="ECO:0000256" key="1">
    <source>
        <dbReference type="SAM" id="SignalP"/>
    </source>
</evidence>
<feature type="chain" id="PRO_5012899458" evidence="1">
    <location>
        <begin position="21"/>
        <end position="185"/>
    </location>
</feature>
<proteinExistence type="predicted"/>
<dbReference type="EMBL" id="FUEG01000010">
    <property type="protein sequence ID" value="SJL09216.1"/>
    <property type="molecule type" value="Genomic_DNA"/>
</dbReference>
<protein>
    <submittedName>
        <fullName evidence="2">Uncharacterized protein</fullName>
    </submittedName>
</protein>
<name>A0A284RKD7_ARMOS</name>
<dbReference type="Proteomes" id="UP000219338">
    <property type="component" value="Unassembled WGS sequence"/>
</dbReference>
<reference evidence="3" key="1">
    <citation type="journal article" date="2017" name="Nat. Ecol. Evol.">
        <title>Genome expansion and lineage-specific genetic innovations in the forest pathogenic fungi Armillaria.</title>
        <authorList>
            <person name="Sipos G."/>
            <person name="Prasanna A.N."/>
            <person name="Walter M.C."/>
            <person name="O'Connor E."/>
            <person name="Balint B."/>
            <person name="Krizsan K."/>
            <person name="Kiss B."/>
            <person name="Hess J."/>
            <person name="Varga T."/>
            <person name="Slot J."/>
            <person name="Riley R."/>
            <person name="Boka B."/>
            <person name="Rigling D."/>
            <person name="Barry K."/>
            <person name="Lee J."/>
            <person name="Mihaltcheva S."/>
            <person name="LaButti K."/>
            <person name="Lipzen A."/>
            <person name="Waldron R."/>
            <person name="Moloney N.M."/>
            <person name="Sperisen C."/>
            <person name="Kredics L."/>
            <person name="Vagvoelgyi C."/>
            <person name="Patrignani A."/>
            <person name="Fitzpatrick D."/>
            <person name="Nagy I."/>
            <person name="Doyle S."/>
            <person name="Anderson J.B."/>
            <person name="Grigoriev I.V."/>
            <person name="Gueldener U."/>
            <person name="Muensterkoetter M."/>
            <person name="Nagy L.G."/>
        </authorList>
    </citation>
    <scope>NUCLEOTIDE SEQUENCE [LARGE SCALE GENOMIC DNA]</scope>
    <source>
        <strain evidence="3">C18/9</strain>
    </source>
</reference>
<evidence type="ECO:0000313" key="2">
    <source>
        <dbReference type="EMBL" id="SJL09216.1"/>
    </source>
</evidence>
<evidence type="ECO:0000313" key="3">
    <source>
        <dbReference type="Proteomes" id="UP000219338"/>
    </source>
</evidence>
<dbReference type="OMA" id="WEDYCED"/>
<keyword evidence="3" id="KW-1185">Reference proteome</keyword>
<dbReference type="AlphaFoldDB" id="A0A284RKD7"/>
<dbReference type="OrthoDB" id="2817441at2759"/>
<accession>A0A284RKD7</accession>
<organism evidence="2 3">
    <name type="scientific">Armillaria ostoyae</name>
    <name type="common">Armillaria root rot fungus</name>
    <dbReference type="NCBI Taxonomy" id="47428"/>
    <lineage>
        <taxon>Eukaryota</taxon>
        <taxon>Fungi</taxon>
        <taxon>Dikarya</taxon>
        <taxon>Basidiomycota</taxon>
        <taxon>Agaricomycotina</taxon>
        <taxon>Agaricomycetes</taxon>
        <taxon>Agaricomycetidae</taxon>
        <taxon>Agaricales</taxon>
        <taxon>Marasmiineae</taxon>
        <taxon>Physalacriaceae</taxon>
        <taxon>Armillaria</taxon>
    </lineage>
</organism>
<gene>
    <name evidence="2" type="ORF">ARMOST_12592</name>
</gene>
<feature type="signal peptide" evidence="1">
    <location>
        <begin position="1"/>
        <end position="20"/>
    </location>
</feature>
<keyword evidence="1" id="KW-0732">Signal</keyword>